<dbReference type="GO" id="GO:0003676">
    <property type="term" value="F:nucleic acid binding"/>
    <property type="evidence" value="ECO:0007669"/>
    <property type="project" value="InterPro"/>
</dbReference>
<feature type="domain" description="Integrase catalytic" evidence="2">
    <location>
        <begin position="254"/>
        <end position="471"/>
    </location>
</feature>
<feature type="region of interest" description="Disordered" evidence="1">
    <location>
        <begin position="602"/>
        <end position="624"/>
    </location>
</feature>
<dbReference type="Proteomes" id="UP000448867">
    <property type="component" value="Unassembled WGS sequence"/>
</dbReference>
<keyword evidence="4" id="KW-1185">Reference proteome</keyword>
<evidence type="ECO:0000259" key="2">
    <source>
        <dbReference type="PROSITE" id="PS50994"/>
    </source>
</evidence>
<dbReference type="PROSITE" id="PS50994">
    <property type="entry name" value="INTEGRASE"/>
    <property type="match status" value="1"/>
</dbReference>
<dbReference type="RefSeq" id="WP_154307111.1">
    <property type="nucleotide sequence ID" value="NZ_WKKI01000009.1"/>
</dbReference>
<name>A0A7X2IYG7_9BACI</name>
<accession>A0A7X2IYG7</accession>
<reference evidence="3 4" key="1">
    <citation type="submission" date="2019-11" db="EMBL/GenBank/DDBJ databases">
        <title>Bacillus lacus genome.</title>
        <authorList>
            <person name="Allen C.J."/>
            <person name="Newman J.D."/>
        </authorList>
    </citation>
    <scope>NUCLEOTIDE SEQUENCE [LARGE SCALE GENOMIC DNA]</scope>
    <source>
        <strain evidence="3 4">KCTC 33946</strain>
    </source>
</reference>
<dbReference type="SUPFAM" id="SSF53098">
    <property type="entry name" value="Ribonuclease H-like"/>
    <property type="match status" value="1"/>
</dbReference>
<dbReference type="InterPro" id="IPR015378">
    <property type="entry name" value="Transposase-like_Mu_C"/>
</dbReference>
<dbReference type="Gene3D" id="3.30.420.10">
    <property type="entry name" value="Ribonuclease H-like superfamily/Ribonuclease H"/>
    <property type="match status" value="1"/>
</dbReference>
<sequence>MSSRVHIASGTKFILNGRKFEISQEIGEENYLAKDLDFKDVEEKFSLNDLLYQLEQGNLEFLTRGSINKDGEAASPDYSDFSLYPEKLQERAKFRLHAIKPLLGIQVKSLNPYVLSRVNELKASGYEVSRASIFRWLKAYQESEEDIRSLVSNITKCGPQDNKLQKEVDLIINQVIDKHYLVREEISVKTIYRLVYHQIDRENEQRDNQEKLNHPSISTIRRRIGSRDSFEVDKARKGMNAIRNKYMEVTRQNKPTYPLQRVECDHTTLDLEVLDDTTLLPIGRPTITSLLDVYTGYPLGIYIGFEPPSYTSVMYALLHAISPQTYLKSKYPRVKNEWNAYGLPELLVMDNGKEFRSKHLEEACLQLGIERYYCPVKMPWYKGAVERHFRTINQQLIHQSPGTTFSNTVKKGDYDSTKKASIRFNKLLEIFHKWLIDEYAQEYNSGVRGVPAVLWEKAFEHSPKPAVPSTKLDWKVALMKLDFGSIQRTGIRRLHLFYQSPELSLLKGKLRAKGKGNQVKFKLDPTDLSLIYVYDEIDNKYIEVPCTDEEYSRGLNEYAHRVILKKAKEDSEKVDKSALAAARAELVEMMQEEKNFSLKERKKNARFEGKGSDKELTDEPTKPKLKVVVNQKKNESKKENLDLLGIDIDNDWGHFDAN</sequence>
<dbReference type="Pfam" id="PF09299">
    <property type="entry name" value="Mu-transpos_C"/>
    <property type="match status" value="1"/>
</dbReference>
<evidence type="ECO:0000256" key="1">
    <source>
        <dbReference type="SAM" id="MobiDB-lite"/>
    </source>
</evidence>
<dbReference type="AlphaFoldDB" id="A0A7X2IYG7"/>
<proteinExistence type="predicted"/>
<dbReference type="InterPro" id="IPR012337">
    <property type="entry name" value="RNaseH-like_sf"/>
</dbReference>
<feature type="compositionally biased region" description="Basic and acidic residues" evidence="1">
    <location>
        <begin position="602"/>
        <end position="622"/>
    </location>
</feature>
<dbReference type="InterPro" id="IPR001584">
    <property type="entry name" value="Integrase_cat-core"/>
</dbReference>
<gene>
    <name evidence="3" type="ORF">GJU40_07255</name>
</gene>
<evidence type="ECO:0000313" key="4">
    <source>
        <dbReference type="Proteomes" id="UP000448867"/>
    </source>
</evidence>
<organism evidence="3 4">
    <name type="scientific">Metabacillus lacus</name>
    <dbReference type="NCBI Taxonomy" id="1983721"/>
    <lineage>
        <taxon>Bacteria</taxon>
        <taxon>Bacillati</taxon>
        <taxon>Bacillota</taxon>
        <taxon>Bacilli</taxon>
        <taxon>Bacillales</taxon>
        <taxon>Bacillaceae</taxon>
        <taxon>Metabacillus</taxon>
    </lineage>
</organism>
<dbReference type="GO" id="GO:0015074">
    <property type="term" value="P:DNA integration"/>
    <property type="evidence" value="ECO:0007669"/>
    <property type="project" value="InterPro"/>
</dbReference>
<dbReference type="EMBL" id="WKKI01000009">
    <property type="protein sequence ID" value="MRX71969.1"/>
    <property type="molecule type" value="Genomic_DNA"/>
</dbReference>
<dbReference type="InterPro" id="IPR036397">
    <property type="entry name" value="RNaseH_sf"/>
</dbReference>
<protein>
    <submittedName>
        <fullName evidence="3">DDE-type integrase/transposase/recombinase</fullName>
    </submittedName>
</protein>
<dbReference type="OrthoDB" id="501284at2"/>
<comment type="caution">
    <text evidence="3">The sequence shown here is derived from an EMBL/GenBank/DDBJ whole genome shotgun (WGS) entry which is preliminary data.</text>
</comment>
<evidence type="ECO:0000313" key="3">
    <source>
        <dbReference type="EMBL" id="MRX71969.1"/>
    </source>
</evidence>